<dbReference type="RefSeq" id="WP_187813724.1">
    <property type="nucleotide sequence ID" value="NZ_JACTVJ010000005.1"/>
</dbReference>
<proteinExistence type="predicted"/>
<keyword evidence="3" id="KW-1185">Reference proteome</keyword>
<reference evidence="2 3" key="1">
    <citation type="submission" date="2020-08" db="EMBL/GenBank/DDBJ databases">
        <title>Genemic of Streptomyces polyaspartic.</title>
        <authorList>
            <person name="Liu W."/>
        </authorList>
    </citation>
    <scope>NUCLEOTIDE SEQUENCE [LARGE SCALE GENOMIC DNA]</scope>
    <source>
        <strain evidence="2 3">TRM66268-LWL</strain>
    </source>
</reference>
<dbReference type="Pfam" id="PF07505">
    <property type="entry name" value="DUF5131"/>
    <property type="match status" value="1"/>
</dbReference>
<dbReference type="SUPFAM" id="SSF110849">
    <property type="entry name" value="ParB/Sulfiredoxin"/>
    <property type="match status" value="1"/>
</dbReference>
<evidence type="ECO:0000313" key="2">
    <source>
        <dbReference type="EMBL" id="MBC9713297.1"/>
    </source>
</evidence>
<dbReference type="InterPro" id="IPR036086">
    <property type="entry name" value="ParB/Sulfiredoxin_sf"/>
</dbReference>
<feature type="compositionally biased region" description="Polar residues" evidence="1">
    <location>
        <begin position="136"/>
        <end position="148"/>
    </location>
</feature>
<organism evidence="2 3">
    <name type="scientific">Streptomyces polyasparticus</name>
    <dbReference type="NCBI Taxonomy" id="2767826"/>
    <lineage>
        <taxon>Bacteria</taxon>
        <taxon>Bacillati</taxon>
        <taxon>Actinomycetota</taxon>
        <taxon>Actinomycetes</taxon>
        <taxon>Kitasatosporales</taxon>
        <taxon>Streptomycetaceae</taxon>
        <taxon>Streptomyces</taxon>
    </lineage>
</organism>
<accession>A0ABR7SE96</accession>
<evidence type="ECO:0000256" key="1">
    <source>
        <dbReference type="SAM" id="MobiDB-lite"/>
    </source>
</evidence>
<gene>
    <name evidence="2" type="ORF">H9Y04_12030</name>
</gene>
<dbReference type="EMBL" id="JACTVJ010000005">
    <property type="protein sequence ID" value="MBC9713297.1"/>
    <property type="molecule type" value="Genomic_DNA"/>
</dbReference>
<feature type="region of interest" description="Disordered" evidence="1">
    <location>
        <begin position="114"/>
        <end position="163"/>
    </location>
</feature>
<dbReference type="Gene3D" id="3.90.1530.10">
    <property type="entry name" value="Conserved hypothetical protein from pyrococcus furiosus pfu- 392566-001, ParB domain"/>
    <property type="match status" value="1"/>
</dbReference>
<dbReference type="InterPro" id="IPR011101">
    <property type="entry name" value="DUF5131"/>
</dbReference>
<sequence length="481" mass="54235">MNKLGPYHVHPFADAFPLIEGEEFEGLVRDVKRNGLRDPIVLNHDRTILIDGRNRYLACEAAGITPNFETISAEHTESMILDLIVSRNITRRQLSAGQLAFLALEYESSITAEADASARDTENGETERSEAEAQDVNASTGLALSSLKQRSRRDEAARTIGASPRALQRARTVETYAPELVHQVRSGDLALDQAEKAALRRKREMPEAAPTEKPTPVVLTLRTHDGQEFPYNKPAGKPTFNNTEGDGISWAHWSWNPVTGCLHGCSYCYAREITLRFKQVNPAGFTPLLHHERLGAPANTKIPEQHRDDPAWRRVFVCSMADLYGRWVPESWVLQVHSAMLANPQWEYLLLTKFPARYNKVELPQSAWVGTSVDEQKRVRIAEDAFRKIDNVKVKWLSIEPLTEPLEFSDLSMFDWIVIGAQTETWQGEGADRVRVPAFAPPFEWVARLVQQARQAGCRVHLKPNLQNGNPGMQFPDEYPI</sequence>
<protein>
    <submittedName>
        <fullName evidence="2">DUF5131 family protein</fullName>
    </submittedName>
</protein>
<comment type="caution">
    <text evidence="2">The sequence shown here is derived from an EMBL/GenBank/DDBJ whole genome shotgun (WGS) entry which is preliminary data.</text>
</comment>
<feature type="compositionally biased region" description="Basic and acidic residues" evidence="1">
    <location>
        <begin position="116"/>
        <end position="131"/>
    </location>
</feature>
<evidence type="ECO:0000313" key="3">
    <source>
        <dbReference type="Proteomes" id="UP000642284"/>
    </source>
</evidence>
<name>A0ABR7SE96_9ACTN</name>
<dbReference type="Proteomes" id="UP000642284">
    <property type="component" value="Unassembled WGS sequence"/>
</dbReference>